<dbReference type="AlphaFoldDB" id="A0A1C7LTQ4"/>
<accession>A0A1C7LTQ4</accession>
<proteinExistence type="predicted"/>
<evidence type="ECO:0000256" key="1">
    <source>
        <dbReference type="SAM" id="MobiDB-lite"/>
    </source>
</evidence>
<evidence type="ECO:0000313" key="2">
    <source>
        <dbReference type="EMBL" id="OBZ68052.1"/>
    </source>
</evidence>
<protein>
    <submittedName>
        <fullName evidence="2">Uncharacterized protein</fullName>
    </submittedName>
</protein>
<feature type="compositionally biased region" description="Polar residues" evidence="1">
    <location>
        <begin position="36"/>
        <end position="50"/>
    </location>
</feature>
<dbReference type="EMBL" id="LUGG01000022">
    <property type="protein sequence ID" value="OBZ68052.1"/>
    <property type="molecule type" value="Genomic_DNA"/>
</dbReference>
<feature type="region of interest" description="Disordered" evidence="1">
    <location>
        <begin position="36"/>
        <end position="66"/>
    </location>
</feature>
<keyword evidence="3" id="KW-1185">Reference proteome</keyword>
<sequence>MAVVVENMVGLKAKKMAALRVTNIIASKGSLRIESPQQTYTRRPQCTSSKFPGGMQLPIDTFSSNR</sequence>
<evidence type="ECO:0000313" key="3">
    <source>
        <dbReference type="Proteomes" id="UP000092993"/>
    </source>
</evidence>
<organism evidence="2 3">
    <name type="scientific">Grifola frondosa</name>
    <name type="common">Maitake</name>
    <name type="synonym">Polyporus frondosus</name>
    <dbReference type="NCBI Taxonomy" id="5627"/>
    <lineage>
        <taxon>Eukaryota</taxon>
        <taxon>Fungi</taxon>
        <taxon>Dikarya</taxon>
        <taxon>Basidiomycota</taxon>
        <taxon>Agaricomycotina</taxon>
        <taxon>Agaricomycetes</taxon>
        <taxon>Polyporales</taxon>
        <taxon>Grifolaceae</taxon>
        <taxon>Grifola</taxon>
    </lineage>
</organism>
<gene>
    <name evidence="2" type="ORF">A0H81_12030</name>
</gene>
<name>A0A1C7LTQ4_GRIFR</name>
<dbReference type="Proteomes" id="UP000092993">
    <property type="component" value="Unassembled WGS sequence"/>
</dbReference>
<reference evidence="2 3" key="1">
    <citation type="submission" date="2016-03" db="EMBL/GenBank/DDBJ databases">
        <title>Whole genome sequencing of Grifola frondosa 9006-11.</title>
        <authorList>
            <person name="Min B."/>
            <person name="Park H."/>
            <person name="Kim J.-G."/>
            <person name="Cho H."/>
            <person name="Oh Y.-L."/>
            <person name="Kong W.-S."/>
            <person name="Choi I.-G."/>
        </authorList>
    </citation>
    <scope>NUCLEOTIDE SEQUENCE [LARGE SCALE GENOMIC DNA]</scope>
    <source>
        <strain evidence="2 3">9006-11</strain>
    </source>
</reference>
<comment type="caution">
    <text evidence="2">The sequence shown here is derived from an EMBL/GenBank/DDBJ whole genome shotgun (WGS) entry which is preliminary data.</text>
</comment>